<feature type="compositionally biased region" description="Low complexity" evidence="1">
    <location>
        <begin position="226"/>
        <end position="237"/>
    </location>
</feature>
<evidence type="ECO:0000256" key="1">
    <source>
        <dbReference type="SAM" id="MobiDB-lite"/>
    </source>
</evidence>
<feature type="transmembrane region" description="Helical" evidence="2">
    <location>
        <begin position="322"/>
        <end position="347"/>
    </location>
</feature>
<feature type="transmembrane region" description="Helical" evidence="2">
    <location>
        <begin position="180"/>
        <end position="202"/>
    </location>
</feature>
<keyword evidence="2" id="KW-1133">Transmembrane helix</keyword>
<feature type="transmembrane region" description="Helical" evidence="2">
    <location>
        <begin position="449"/>
        <end position="467"/>
    </location>
</feature>
<sequence>MSHTLLLTMTGIAILGIIVTITVWKIPPVIALLFGTIFLGLTTGVGAEGTTEAVTAGFGEVMTDIGLLVTFGVLLGSLLTLTDALPRLIEAMLRVFGPRSIPYVFAVSLSSLFTSIYSDVLLVLTAPLARRLGPRLGPRGKALMGGALTAGIETGLVFVVPGVAALAIAGLLKVPLGQMFWYGLIVGVPTAVLTMLVFAVLLPRVLRWNPDLDEVPDAADPSIPDATGTEPAAPATGTARQVMVAGESERITKRAQPSLTLCLLPVVAALLLIALGALAGNLGWESPVLTFATDPVIAMFAGATASYLLTSRSHSRDEIHAVLGRGLASCGPILILSGISGSLGAVIERSGLTDVLGGAFSAGILPPLILVWLVAAVLHIALGSISVAAITAAGILAPLAGSLDTPMVFVALAAGSGALFLPHVSSNFFWMFQTMLGLSTRGTFKTHSLAMTLSSVISLPLILLLAAL</sequence>
<proteinExistence type="predicted"/>
<keyword evidence="2" id="KW-0812">Transmembrane</keyword>
<dbReference type="EMBL" id="BAAAQX010000027">
    <property type="protein sequence ID" value="GAA2212526.1"/>
    <property type="molecule type" value="Genomic_DNA"/>
</dbReference>
<feature type="transmembrane region" description="Helical" evidence="2">
    <location>
        <begin position="30"/>
        <end position="49"/>
    </location>
</feature>
<feature type="transmembrane region" description="Helical" evidence="2">
    <location>
        <begin position="101"/>
        <end position="124"/>
    </location>
</feature>
<dbReference type="Proteomes" id="UP001499843">
    <property type="component" value="Unassembled WGS sequence"/>
</dbReference>
<feature type="transmembrane region" description="Helical" evidence="2">
    <location>
        <begin position="408"/>
        <end position="429"/>
    </location>
</feature>
<evidence type="ECO:0000256" key="2">
    <source>
        <dbReference type="SAM" id="Phobius"/>
    </source>
</evidence>
<protein>
    <submittedName>
        <fullName evidence="3">SLC13 family permease</fullName>
    </submittedName>
</protein>
<accession>A0ABN3CSU4</accession>
<feature type="transmembrane region" description="Helical" evidence="2">
    <location>
        <begin position="61"/>
        <end position="81"/>
    </location>
</feature>
<dbReference type="RefSeq" id="WP_344487117.1">
    <property type="nucleotide sequence ID" value="NZ_BAAAQX010000027.1"/>
</dbReference>
<dbReference type="PANTHER" id="PTHR30354:SF11">
    <property type="entry name" value="PERMEASE"/>
    <property type="match status" value="1"/>
</dbReference>
<organism evidence="3 4">
    <name type="scientific">Nonomuraea monospora</name>
    <dbReference type="NCBI Taxonomy" id="568818"/>
    <lineage>
        <taxon>Bacteria</taxon>
        <taxon>Bacillati</taxon>
        <taxon>Actinomycetota</taxon>
        <taxon>Actinomycetes</taxon>
        <taxon>Streptosporangiales</taxon>
        <taxon>Streptosporangiaceae</taxon>
        <taxon>Nonomuraea</taxon>
    </lineage>
</organism>
<feature type="transmembrane region" description="Helical" evidence="2">
    <location>
        <begin position="145"/>
        <end position="168"/>
    </location>
</feature>
<dbReference type="InterPro" id="IPR003474">
    <property type="entry name" value="Glcn_transporter"/>
</dbReference>
<evidence type="ECO:0000313" key="3">
    <source>
        <dbReference type="EMBL" id="GAA2212526.1"/>
    </source>
</evidence>
<feature type="transmembrane region" description="Helical" evidence="2">
    <location>
        <begin position="367"/>
        <end position="396"/>
    </location>
</feature>
<dbReference type="Pfam" id="PF02447">
    <property type="entry name" value="GntP_permease"/>
    <property type="match status" value="2"/>
</dbReference>
<feature type="transmembrane region" description="Helical" evidence="2">
    <location>
        <begin position="288"/>
        <end position="310"/>
    </location>
</feature>
<name>A0ABN3CSU4_9ACTN</name>
<dbReference type="PANTHER" id="PTHR30354">
    <property type="entry name" value="GNT FAMILY GLUCONATE TRANSPORTER"/>
    <property type="match status" value="1"/>
</dbReference>
<feature type="transmembrane region" description="Helical" evidence="2">
    <location>
        <begin position="5"/>
        <end position="24"/>
    </location>
</feature>
<feature type="region of interest" description="Disordered" evidence="1">
    <location>
        <begin position="217"/>
        <end position="237"/>
    </location>
</feature>
<keyword evidence="2" id="KW-0472">Membrane</keyword>
<keyword evidence="4" id="KW-1185">Reference proteome</keyword>
<evidence type="ECO:0000313" key="4">
    <source>
        <dbReference type="Proteomes" id="UP001499843"/>
    </source>
</evidence>
<feature type="transmembrane region" description="Helical" evidence="2">
    <location>
        <begin position="259"/>
        <end position="282"/>
    </location>
</feature>
<gene>
    <name evidence="3" type="ORF">GCM10009850_079880</name>
</gene>
<reference evidence="3 4" key="1">
    <citation type="journal article" date="2019" name="Int. J. Syst. Evol. Microbiol.">
        <title>The Global Catalogue of Microorganisms (GCM) 10K type strain sequencing project: providing services to taxonomists for standard genome sequencing and annotation.</title>
        <authorList>
            <consortium name="The Broad Institute Genomics Platform"/>
            <consortium name="The Broad Institute Genome Sequencing Center for Infectious Disease"/>
            <person name="Wu L."/>
            <person name="Ma J."/>
        </authorList>
    </citation>
    <scope>NUCLEOTIDE SEQUENCE [LARGE SCALE GENOMIC DNA]</scope>
    <source>
        <strain evidence="3 4">JCM 16114</strain>
    </source>
</reference>
<comment type="caution">
    <text evidence="3">The sequence shown here is derived from an EMBL/GenBank/DDBJ whole genome shotgun (WGS) entry which is preliminary data.</text>
</comment>